<feature type="transmembrane region" description="Helical" evidence="1">
    <location>
        <begin position="12"/>
        <end position="33"/>
    </location>
</feature>
<dbReference type="PANTHER" id="PTHR32251:SF23">
    <property type="entry name" value="3-OXO-5-ALPHA-STEROID 4-DEHYDROGENASE (DUF1295)"/>
    <property type="match status" value="1"/>
</dbReference>
<keyword evidence="1" id="KW-1133">Transmembrane helix</keyword>
<reference evidence="2" key="2">
    <citation type="submission" date="2020-02" db="EMBL/GenBank/DDBJ databases">
        <authorList>
            <person name="Matsumoto Y."/>
            <person name="Motooka D."/>
            <person name="Nakamura S."/>
        </authorList>
    </citation>
    <scope>NUCLEOTIDE SEQUENCE</scope>
    <source>
        <strain evidence="2">JCM 13671</strain>
    </source>
</reference>
<dbReference type="Pfam" id="PF06966">
    <property type="entry name" value="DUF1295"/>
    <property type="match status" value="1"/>
</dbReference>
<evidence type="ECO:0000313" key="3">
    <source>
        <dbReference type="Proteomes" id="UP000466931"/>
    </source>
</evidence>
<dbReference type="PANTHER" id="PTHR32251">
    <property type="entry name" value="3-OXO-5-ALPHA-STEROID 4-DEHYDROGENASE"/>
    <property type="match status" value="1"/>
</dbReference>
<dbReference type="RefSeq" id="WP_085151953.1">
    <property type="nucleotide sequence ID" value="NZ_AP022612.1"/>
</dbReference>
<feature type="transmembrane region" description="Helical" evidence="1">
    <location>
        <begin position="176"/>
        <end position="197"/>
    </location>
</feature>
<sequence length="299" mass="34051">MSETGTTRSRARSLTIVTLAYIVAVAVAALWLWQGPGTGLLWLDTLIADVLATLVVFAFSRRWHNSSFYDAYWSVIPPLLLFYWWWRGDAGVDQVHCWLVAVVVVLWAVRLTGNWVYGFPGLHHEDWRYAMFRERGGRWEFVVDLVAIHLIPTVQVFLGMLPVYVAVTRPGPGVTWLMWVAFVVGVAAVLLELVADVQMHRFVAQRRPGEVMDRGLWSWSRHPNYFGECAFWFSLALFGVAAAPAQWWWLFVGVVAMVAMFLGASIPMMEQRSLARRPDYADVIAEVSRFVPRPPRPTP</sequence>
<dbReference type="AlphaFoldDB" id="A0A7I7Y373"/>
<reference evidence="2" key="1">
    <citation type="journal article" date="2019" name="Emerg. Microbes Infect.">
        <title>Comprehensive subspecies identification of 175 nontuberculous mycobacteria species based on 7547 genomic profiles.</title>
        <authorList>
            <person name="Matsumoto Y."/>
            <person name="Kinjo T."/>
            <person name="Motooka D."/>
            <person name="Nabeya D."/>
            <person name="Jung N."/>
            <person name="Uechi K."/>
            <person name="Horii T."/>
            <person name="Iida T."/>
            <person name="Fujita J."/>
            <person name="Nakamura S."/>
        </authorList>
    </citation>
    <scope>NUCLEOTIDE SEQUENCE [LARGE SCALE GENOMIC DNA]</scope>
    <source>
        <strain evidence="2">JCM 13671</strain>
    </source>
</reference>
<protein>
    <recommendedName>
        <fullName evidence="4">Steroid 5-alpha reductase C-terminal domain-containing protein</fullName>
    </recommendedName>
</protein>
<feature type="transmembrane region" description="Helical" evidence="1">
    <location>
        <begin position="248"/>
        <end position="268"/>
    </location>
</feature>
<dbReference type="Proteomes" id="UP000466931">
    <property type="component" value="Chromosome"/>
</dbReference>
<dbReference type="InterPro" id="IPR010721">
    <property type="entry name" value="UstE-like"/>
</dbReference>
<proteinExistence type="predicted"/>
<keyword evidence="3" id="KW-1185">Reference proteome</keyword>
<keyword evidence="1" id="KW-0472">Membrane</keyword>
<feature type="transmembrane region" description="Helical" evidence="1">
    <location>
        <begin position="98"/>
        <end position="120"/>
    </location>
</feature>
<feature type="transmembrane region" description="Helical" evidence="1">
    <location>
        <begin position="141"/>
        <end position="164"/>
    </location>
</feature>
<gene>
    <name evidence="2" type="ORF">MCNF_47550</name>
</gene>
<evidence type="ECO:0008006" key="4">
    <source>
        <dbReference type="Google" id="ProtNLM"/>
    </source>
</evidence>
<feature type="transmembrane region" description="Helical" evidence="1">
    <location>
        <begin position="39"/>
        <end position="59"/>
    </location>
</feature>
<feature type="transmembrane region" description="Helical" evidence="1">
    <location>
        <begin position="71"/>
        <end position="86"/>
    </location>
</feature>
<dbReference type="OrthoDB" id="9779233at2"/>
<evidence type="ECO:0000313" key="2">
    <source>
        <dbReference type="EMBL" id="BBZ36150.1"/>
    </source>
</evidence>
<evidence type="ECO:0000256" key="1">
    <source>
        <dbReference type="SAM" id="Phobius"/>
    </source>
</evidence>
<accession>A0A7I7Y373</accession>
<dbReference type="Gene3D" id="1.20.120.1630">
    <property type="match status" value="1"/>
</dbReference>
<name>A0A7I7Y373_9MYCO</name>
<feature type="transmembrane region" description="Helical" evidence="1">
    <location>
        <begin position="225"/>
        <end position="242"/>
    </location>
</feature>
<keyword evidence="1" id="KW-0812">Transmembrane</keyword>
<dbReference type="EMBL" id="AP022612">
    <property type="protein sequence ID" value="BBZ36150.1"/>
    <property type="molecule type" value="Genomic_DNA"/>
</dbReference>
<organism evidence="2 3">
    <name type="scientific">Mycolicibacterium confluentis</name>
    <dbReference type="NCBI Taxonomy" id="28047"/>
    <lineage>
        <taxon>Bacteria</taxon>
        <taxon>Bacillati</taxon>
        <taxon>Actinomycetota</taxon>
        <taxon>Actinomycetes</taxon>
        <taxon>Mycobacteriales</taxon>
        <taxon>Mycobacteriaceae</taxon>
        <taxon>Mycolicibacterium</taxon>
    </lineage>
</organism>
<dbReference type="GO" id="GO:0016020">
    <property type="term" value="C:membrane"/>
    <property type="evidence" value="ECO:0007669"/>
    <property type="project" value="TreeGrafter"/>
</dbReference>